<name>A0A212KAL7_9DELT</name>
<protein>
    <submittedName>
        <fullName evidence="2">Uncharacterized protein</fullName>
    </submittedName>
</protein>
<feature type="transmembrane region" description="Helical" evidence="1">
    <location>
        <begin position="94"/>
        <end position="115"/>
    </location>
</feature>
<keyword evidence="1" id="KW-1133">Transmembrane helix</keyword>
<keyword evidence="1" id="KW-0812">Transmembrane</keyword>
<evidence type="ECO:0000256" key="1">
    <source>
        <dbReference type="SAM" id="Phobius"/>
    </source>
</evidence>
<feature type="transmembrane region" description="Helical" evidence="1">
    <location>
        <begin position="352"/>
        <end position="369"/>
    </location>
</feature>
<dbReference type="InterPro" id="IPR045691">
    <property type="entry name" value="DUF6056"/>
</dbReference>
<feature type="transmembrane region" description="Helical" evidence="1">
    <location>
        <begin position="314"/>
        <end position="337"/>
    </location>
</feature>
<feature type="transmembrane region" description="Helical" evidence="1">
    <location>
        <begin position="281"/>
        <end position="302"/>
    </location>
</feature>
<feature type="transmembrane region" description="Helical" evidence="1">
    <location>
        <begin position="20"/>
        <end position="42"/>
    </location>
</feature>
<dbReference type="AlphaFoldDB" id="A0A212KAL7"/>
<sequence length="637" mass="70844">MSSATSQPARTKVPLGFLGYFSIVLLLVLLIPFAWAAFATFAHGDDFQRALKAHFFLDPFGGFHELFRAWWKWSGRYAHHFFVVFFGDAATNRFTYTPFTLGYFLFLWYGCYGLFKEIGAPGLKGQSVLYATFATLLIVCGADNDLWTHYLITNQLGVGIGLTLCIYYTWSLCMLWNAETITRKIRYFCFVSGILAAGCYEYATVLVVLLSGVALALAYIYKHKHLRFFRLLFCVAVVCFLVAYLARGNFRRPLKASAGAVDWPTRKAQLLAIPHATFQEVLPRVLGGISAFACVAALFFVPRWEKPVTEKIHPVLFVGAVAFLLLGFIVSQVFVHAFGPVPVPEGGSVNKLYPYSLPFLVFIVLGLTAKNRPGSLRRTWVRGCAYIMMPVAIASTLPMQSVTAQAVGGQYGLYTAEYGIRLRYLQERKKHDAVCNTLMLHPFPYPDDKSLFTPDAKAWPNKYARKFYGVKTLRRVPVSFDNVLAAAGDLQSRKWTGLANGVNCLYVPKVSGGENETYRQDWLFFEGAGDRLDGLRMALIPSDSLLVKAANALYSDAKEREAFLLSLVRERRWPVRLMETVPEVWRRDAATGAIQGVPLLAVDGAGKSPVHAVALYFADGSAAMVDLQGGTAHEAGR</sequence>
<feature type="transmembrane region" description="Helical" evidence="1">
    <location>
        <begin position="156"/>
        <end position="178"/>
    </location>
</feature>
<organism evidence="2">
    <name type="scientific">uncultured delta proteobacterium</name>
    <dbReference type="NCBI Taxonomy" id="34034"/>
    <lineage>
        <taxon>Bacteria</taxon>
        <taxon>Deltaproteobacteria</taxon>
        <taxon>environmental samples</taxon>
    </lineage>
</organism>
<feature type="transmembrane region" description="Helical" evidence="1">
    <location>
        <begin position="190"/>
        <end position="221"/>
    </location>
</feature>
<gene>
    <name evidence="2" type="ORF">KL86DPRO_40161</name>
</gene>
<feature type="transmembrane region" description="Helical" evidence="1">
    <location>
        <begin position="228"/>
        <end position="246"/>
    </location>
</feature>
<dbReference type="EMBL" id="FLUQ01000004">
    <property type="protein sequence ID" value="SBW08702.1"/>
    <property type="molecule type" value="Genomic_DNA"/>
</dbReference>
<evidence type="ECO:0000313" key="2">
    <source>
        <dbReference type="EMBL" id="SBW08702.1"/>
    </source>
</evidence>
<dbReference type="Pfam" id="PF19528">
    <property type="entry name" value="DUF6056"/>
    <property type="match status" value="1"/>
</dbReference>
<keyword evidence="1" id="KW-0472">Membrane</keyword>
<reference evidence="2" key="1">
    <citation type="submission" date="2016-04" db="EMBL/GenBank/DDBJ databases">
        <authorList>
            <person name="Evans L.H."/>
            <person name="Alamgir A."/>
            <person name="Owens N."/>
            <person name="Weber N.D."/>
            <person name="Virtaneva K."/>
            <person name="Barbian K."/>
            <person name="Babar A."/>
            <person name="Rosenke K."/>
        </authorList>
    </citation>
    <scope>NUCLEOTIDE SEQUENCE</scope>
    <source>
        <strain evidence="2">86</strain>
    </source>
</reference>
<accession>A0A212KAL7</accession>
<proteinExistence type="predicted"/>